<protein>
    <submittedName>
        <fullName evidence="5">Ankyrin repeat</fullName>
    </submittedName>
</protein>
<dbReference type="InterPro" id="IPR002110">
    <property type="entry name" value="Ankyrin_rpt"/>
</dbReference>
<reference evidence="5" key="2">
    <citation type="submission" date="2020-02" db="EMBL/GenBank/DDBJ databases">
        <title>Identification and distribution of gene clusters putatively required for synthesis of sphingolipid metabolism inhibitors in phylogenetically diverse species of the filamentous fungus Fusarium.</title>
        <authorList>
            <person name="Kim H.-S."/>
            <person name="Busman M."/>
            <person name="Brown D.W."/>
            <person name="Divon H."/>
            <person name="Uhlig S."/>
            <person name="Proctor R.H."/>
        </authorList>
    </citation>
    <scope>NUCLEOTIDE SEQUENCE</scope>
    <source>
        <strain evidence="5">NRRL 25174</strain>
    </source>
</reference>
<evidence type="ECO:0000256" key="4">
    <source>
        <dbReference type="SAM" id="MobiDB-lite"/>
    </source>
</evidence>
<dbReference type="InterPro" id="IPR036770">
    <property type="entry name" value="Ankyrin_rpt-contain_sf"/>
</dbReference>
<dbReference type="Proteomes" id="UP000730481">
    <property type="component" value="Unassembled WGS sequence"/>
</dbReference>
<feature type="region of interest" description="Disordered" evidence="4">
    <location>
        <begin position="24"/>
        <end position="54"/>
    </location>
</feature>
<sequence length="1814" mass="203759">MDISVTVPHTQSDQAPDFELAYTADSPNKETNPNQMSHIETDKEGDDDAISIQTGTDGLLPIEPDSTSPPQEHKLGLDINAIRGWSGSDYDDYDVIAVHGLRDDYKTAWMCKNGNWILRENFFRGMSVREIDYSYEIHENSEVYNRNGIHVLAKELIDKYADERERLAEPETDRPIIWVCHDIGGTIVKQNPAKYGKIFMHTTGIVFIGTPHRFQSQEDLEDQIYKLVLLPGPDVKKKTLTKVKHLAEQIDRINKRFLTTKLLDRACIFNFISQSITNSLADKAPDDESEAADGGNYDKHDWSKTVTPFRRYTHFIGHAFEASGRFRYGEISHLDLIRDEGSSEIGSLLEKFESAGFTLKISYGMIPLQTRLLSLAPPTRSLSIPFDPVLPYPPVLRWLRKQAPCISFEKQKLGPSYLHIYGDGSPLVDISEVSRLLYAHLDVAYAGDSPAKSVIYFEFDQHDSRYNNLSSMLIYLINTILWHFWSNCETLAAKELTFLSDIKSWTVEDLYHIFTKLRHRVSPIHDLTFLIGRFDECSEDQRRWFMHRLLKEQSYSEAPFRIVISTSSSDGLGIDRVTPDRHINLLDCPLFNDSKVKMLEELEPYLHQLITTRPIYRQFIPRIKDVFMECHQMPKLACLVVEWLTSNHRGANKDEIAAIIQSLCPATASNITKVFIEHLPPLLREKAETAFNWIKHAVEPWSADALVEALALHSNPDKKLCLSDLDKQAEMDELVKALGGIITVENLDVKFSHPSFYQVTRLVKDQSPEELVAEVNASMATACLRYFQLESAQLFLDEICLTRLTGMTLDAPLEPFVVYNQRTSTAEYAVRFWAEHYKSSGLSKPKELVRDLFGDKNFRARWEIPFWLLSNPFTRIGRHYISTLPVFAMLGLEDWVDEKITSESDQPWFSKDCWFAITEAIRCGNRKIARKLLDLVPVDEGELQVALVWAAAENDVEIIEDLLAKIPDLKAFEWPKNLIHRATAMGQNSLLSAMLTTGCDVNEVGIYSGAPPVMIAAWRNQVSTLKLLLEPERKPDLSITDEEDDNLVMVATRVGNPDLLHLVIHGGAKVKTDETNGHELAHDEGDDPLLVTAADDGLLECVRILLSHGADPDVEGSRGTALYRAVARGYVEIVRLLLEHNPKPKMGKTPPGEDTILVRAICSGNVELASLLLEHVATVDYIDGNDTYSKTPLSRACNRGNLEMVKLLLEKKADVNYTGGESDPPLFTALYNNRVEVAEYLLENFDPELMWKGPEGMGTLHAAYNKPEILPELLKRGSPIDGMSIWGTALHMAADGGLFETVYILLKNDPKPNLEAKITEDAAVDADIGCTPLQMACKSSSFRCIKVLLEAGANPHVINADGEDVVDILLRVSPGSKDCEKCLRLLVSAPYNVPKERVDEEGRTRLHRIRESTSVDFVRHLTSPFSDLDVSDENGYTPLAVAVSKGNKDVANYLIELGAKINTCSPNYGSILHIAVSNGSIDLVKLLIEAGADREMVDPDYGHGESLMYTALVVEPEGSRNHMVRYLADEAKVSIERLGGALGYPIIRAASMAIRSSKIGSNLLKFFIRRKARLDVTDNQGRRVMHFVAMSRSLDIFKALLRDEKAINAVDKCGRMPIHFAASNSDPSFLEYLLNTGRVVDIDAKDLDHWTPMMWAARSASRVNVRRLLSEKADIWARSLSSDSRDGWSPLKLARFAGQRVGLGELEPGERSRLNHNGLEEVWDEWFHKTKAGDCKPVPCDSCLVYITGLLWKSGFHDLEHNFESIGPLYYEDEDGGSVGSYETKEEVTNAYETQLVSEDDGSDSDNLGLASDN</sequence>
<gene>
    <name evidence="5" type="ORF">FBEOM_12439</name>
</gene>
<dbReference type="Gene3D" id="1.25.40.20">
    <property type="entry name" value="Ankyrin repeat-containing domain"/>
    <property type="match status" value="5"/>
</dbReference>
<feature type="repeat" description="ANK" evidence="3">
    <location>
        <begin position="1434"/>
        <end position="1466"/>
    </location>
</feature>
<proteinExistence type="predicted"/>
<dbReference type="PANTHER" id="PTHR24198">
    <property type="entry name" value="ANKYRIN REPEAT AND PROTEIN KINASE DOMAIN-CONTAINING PROTEIN"/>
    <property type="match status" value="1"/>
</dbReference>
<evidence type="ECO:0000313" key="6">
    <source>
        <dbReference type="Proteomes" id="UP000730481"/>
    </source>
</evidence>
<feature type="repeat" description="ANK" evidence="3">
    <location>
        <begin position="1188"/>
        <end position="1220"/>
    </location>
</feature>
<dbReference type="Pfam" id="PF00023">
    <property type="entry name" value="Ank"/>
    <property type="match status" value="1"/>
</dbReference>
<feature type="region of interest" description="Disordered" evidence="4">
    <location>
        <begin position="1794"/>
        <end position="1814"/>
    </location>
</feature>
<dbReference type="SMART" id="SM00248">
    <property type="entry name" value="ANK"/>
    <property type="match status" value="18"/>
</dbReference>
<keyword evidence="6" id="KW-1185">Reference proteome</keyword>
<feature type="repeat" description="ANK" evidence="3">
    <location>
        <begin position="1613"/>
        <end position="1645"/>
    </location>
</feature>
<keyword evidence="2 3" id="KW-0040">ANK repeat</keyword>
<evidence type="ECO:0000256" key="2">
    <source>
        <dbReference type="ARBA" id="ARBA00023043"/>
    </source>
</evidence>
<feature type="repeat" description="ANK" evidence="3">
    <location>
        <begin position="1467"/>
        <end position="1499"/>
    </location>
</feature>
<dbReference type="EMBL" id="PVQB02000786">
    <property type="protein sequence ID" value="KAF4333733.1"/>
    <property type="molecule type" value="Genomic_DNA"/>
</dbReference>
<dbReference type="Pfam" id="PF12796">
    <property type="entry name" value="Ank_2"/>
    <property type="match status" value="4"/>
</dbReference>
<feature type="repeat" description="ANK" evidence="3">
    <location>
        <begin position="1328"/>
        <end position="1360"/>
    </location>
</feature>
<dbReference type="SUPFAM" id="SSF48403">
    <property type="entry name" value="Ankyrin repeat"/>
    <property type="match status" value="2"/>
</dbReference>
<dbReference type="PROSITE" id="PS50088">
    <property type="entry name" value="ANK_REPEAT"/>
    <property type="match status" value="6"/>
</dbReference>
<dbReference type="Pfam" id="PF13637">
    <property type="entry name" value="Ank_4"/>
    <property type="match status" value="1"/>
</dbReference>
<organism evidence="5 6">
    <name type="scientific">Fusarium beomiforme</name>
    <dbReference type="NCBI Taxonomy" id="44412"/>
    <lineage>
        <taxon>Eukaryota</taxon>
        <taxon>Fungi</taxon>
        <taxon>Dikarya</taxon>
        <taxon>Ascomycota</taxon>
        <taxon>Pezizomycotina</taxon>
        <taxon>Sordariomycetes</taxon>
        <taxon>Hypocreomycetidae</taxon>
        <taxon>Hypocreales</taxon>
        <taxon>Nectriaceae</taxon>
        <taxon>Fusarium</taxon>
        <taxon>Fusarium burgessii species complex</taxon>
    </lineage>
</organism>
<feature type="repeat" description="ANK" evidence="3">
    <location>
        <begin position="1084"/>
        <end position="1117"/>
    </location>
</feature>
<feature type="compositionally biased region" description="Polar residues" evidence="4">
    <location>
        <begin position="25"/>
        <end position="38"/>
    </location>
</feature>
<keyword evidence="1" id="KW-0677">Repeat</keyword>
<evidence type="ECO:0000256" key="3">
    <source>
        <dbReference type="PROSITE-ProRule" id="PRU00023"/>
    </source>
</evidence>
<dbReference type="PROSITE" id="PS50297">
    <property type="entry name" value="ANK_REP_REGION"/>
    <property type="match status" value="4"/>
</dbReference>
<name>A0A9P5DTE1_9HYPO</name>
<evidence type="ECO:0000313" key="5">
    <source>
        <dbReference type="EMBL" id="KAF4333733.1"/>
    </source>
</evidence>
<evidence type="ECO:0000256" key="1">
    <source>
        <dbReference type="ARBA" id="ARBA00022737"/>
    </source>
</evidence>
<reference evidence="5" key="1">
    <citation type="journal article" date="2017" name="Mycologia">
        <title>Fusarium algeriense, sp. nov., a novel toxigenic crown rot pathogen of durum wheat from Algeria is nested in the Fusarium burgessii species complex.</title>
        <authorList>
            <person name="Laraba I."/>
            <person name="Keddad A."/>
            <person name="Boureghda H."/>
            <person name="Abdallah N."/>
            <person name="Vaughan M.M."/>
            <person name="Proctor R.H."/>
            <person name="Busman M."/>
            <person name="O'Donnell K."/>
        </authorList>
    </citation>
    <scope>NUCLEOTIDE SEQUENCE</scope>
    <source>
        <strain evidence="5">NRRL 25174</strain>
    </source>
</reference>
<dbReference type="OrthoDB" id="341259at2759"/>
<dbReference type="PANTHER" id="PTHR24198:SF165">
    <property type="entry name" value="ANKYRIN REPEAT-CONTAINING PROTEIN-RELATED"/>
    <property type="match status" value="1"/>
</dbReference>
<accession>A0A9P5DTE1</accession>
<comment type="caution">
    <text evidence="5">The sequence shown here is derived from an EMBL/GenBank/DDBJ whole genome shotgun (WGS) entry which is preliminary data.</text>
</comment>